<dbReference type="PROSITE" id="PS50928">
    <property type="entry name" value="ABC_TM1"/>
    <property type="match status" value="1"/>
</dbReference>
<comment type="subcellular location">
    <subcellularLocation>
        <location evidence="1">Cell membrane</location>
        <topology evidence="1">Multi-pass membrane protein</topology>
    </subcellularLocation>
</comment>
<name>X1IMM5_9ZZZZ</name>
<dbReference type="Gene3D" id="1.10.3720.10">
    <property type="entry name" value="MetI-like"/>
    <property type="match status" value="1"/>
</dbReference>
<dbReference type="InterPro" id="IPR000515">
    <property type="entry name" value="MetI-like"/>
</dbReference>
<comment type="caution">
    <text evidence="9">The sequence shown here is derived from an EMBL/GenBank/DDBJ whole genome shotgun (WGS) entry which is preliminary data.</text>
</comment>
<evidence type="ECO:0000256" key="3">
    <source>
        <dbReference type="ARBA" id="ARBA00022475"/>
    </source>
</evidence>
<evidence type="ECO:0000256" key="4">
    <source>
        <dbReference type="ARBA" id="ARBA00022692"/>
    </source>
</evidence>
<keyword evidence="4 7" id="KW-0812">Transmembrane</keyword>
<keyword evidence="6 7" id="KW-0472">Membrane</keyword>
<keyword evidence="3" id="KW-1003">Cell membrane</keyword>
<dbReference type="InterPro" id="IPR051393">
    <property type="entry name" value="ABC_transporter_permease"/>
</dbReference>
<gene>
    <name evidence="9" type="ORF">S03H2_59626</name>
</gene>
<evidence type="ECO:0000256" key="6">
    <source>
        <dbReference type="ARBA" id="ARBA00023136"/>
    </source>
</evidence>
<dbReference type="CDD" id="cd06261">
    <property type="entry name" value="TM_PBP2"/>
    <property type="match status" value="1"/>
</dbReference>
<accession>X1IMM5</accession>
<organism evidence="9">
    <name type="scientific">marine sediment metagenome</name>
    <dbReference type="NCBI Taxonomy" id="412755"/>
    <lineage>
        <taxon>unclassified sequences</taxon>
        <taxon>metagenomes</taxon>
        <taxon>ecological metagenomes</taxon>
    </lineage>
</organism>
<feature type="transmembrane region" description="Helical" evidence="7">
    <location>
        <begin position="34"/>
        <end position="54"/>
    </location>
</feature>
<evidence type="ECO:0000256" key="5">
    <source>
        <dbReference type="ARBA" id="ARBA00022989"/>
    </source>
</evidence>
<dbReference type="PANTHER" id="PTHR30193">
    <property type="entry name" value="ABC TRANSPORTER PERMEASE PROTEIN"/>
    <property type="match status" value="1"/>
</dbReference>
<reference evidence="9" key="1">
    <citation type="journal article" date="2014" name="Front. Microbiol.">
        <title>High frequency of phylogenetically diverse reductive dehalogenase-homologous genes in deep subseafloor sedimentary metagenomes.</title>
        <authorList>
            <person name="Kawai M."/>
            <person name="Futagami T."/>
            <person name="Toyoda A."/>
            <person name="Takaki Y."/>
            <person name="Nishi S."/>
            <person name="Hori S."/>
            <person name="Arai W."/>
            <person name="Tsubouchi T."/>
            <person name="Morono Y."/>
            <person name="Uchiyama I."/>
            <person name="Ito T."/>
            <person name="Fujiyama A."/>
            <person name="Inagaki F."/>
            <person name="Takami H."/>
        </authorList>
    </citation>
    <scope>NUCLEOTIDE SEQUENCE</scope>
    <source>
        <strain evidence="9">Expedition CK06-06</strain>
    </source>
</reference>
<dbReference type="PANTHER" id="PTHR30193:SF37">
    <property type="entry name" value="INNER MEMBRANE ABC TRANSPORTER PERMEASE PROTEIN YCJO"/>
    <property type="match status" value="1"/>
</dbReference>
<dbReference type="EMBL" id="BARU01038348">
    <property type="protein sequence ID" value="GAH83696.1"/>
    <property type="molecule type" value="Genomic_DNA"/>
</dbReference>
<dbReference type="SUPFAM" id="SSF161098">
    <property type="entry name" value="MetI-like"/>
    <property type="match status" value="1"/>
</dbReference>
<protein>
    <recommendedName>
        <fullName evidence="8">ABC transmembrane type-1 domain-containing protein</fullName>
    </recommendedName>
</protein>
<feature type="transmembrane region" description="Helical" evidence="7">
    <location>
        <begin position="87"/>
        <end position="107"/>
    </location>
</feature>
<dbReference type="InterPro" id="IPR035906">
    <property type="entry name" value="MetI-like_sf"/>
</dbReference>
<evidence type="ECO:0000256" key="7">
    <source>
        <dbReference type="SAM" id="Phobius"/>
    </source>
</evidence>
<proteinExistence type="predicted"/>
<dbReference type="GO" id="GO:0005886">
    <property type="term" value="C:plasma membrane"/>
    <property type="evidence" value="ECO:0007669"/>
    <property type="project" value="UniProtKB-SubCell"/>
</dbReference>
<evidence type="ECO:0000256" key="2">
    <source>
        <dbReference type="ARBA" id="ARBA00022448"/>
    </source>
</evidence>
<evidence type="ECO:0000259" key="8">
    <source>
        <dbReference type="PROSITE" id="PS50928"/>
    </source>
</evidence>
<sequence>MQEIPLQIYESACIDGASPLQRFIYVTLPLLKRAILFIAVGATTANFLMFAPVYTLTQGGPSKSTHLLMYEAYESAFSYSDMGRSNAIVVMLIMIILIVVGIQLSVLRTED</sequence>
<dbReference type="AlphaFoldDB" id="X1IMM5"/>
<dbReference type="Pfam" id="PF00528">
    <property type="entry name" value="BPD_transp_1"/>
    <property type="match status" value="1"/>
</dbReference>
<evidence type="ECO:0000313" key="9">
    <source>
        <dbReference type="EMBL" id="GAH83696.1"/>
    </source>
</evidence>
<keyword evidence="2" id="KW-0813">Transport</keyword>
<evidence type="ECO:0000256" key="1">
    <source>
        <dbReference type="ARBA" id="ARBA00004651"/>
    </source>
</evidence>
<keyword evidence="5 7" id="KW-1133">Transmembrane helix</keyword>
<dbReference type="GO" id="GO:0055085">
    <property type="term" value="P:transmembrane transport"/>
    <property type="evidence" value="ECO:0007669"/>
    <property type="project" value="InterPro"/>
</dbReference>
<feature type="domain" description="ABC transmembrane type-1" evidence="8">
    <location>
        <begin position="1"/>
        <end position="103"/>
    </location>
</feature>